<protein>
    <submittedName>
        <fullName evidence="1">Loader and inhibitor of phage G40P</fullName>
    </submittedName>
</protein>
<dbReference type="AlphaFoldDB" id="A0A0R3JUV7"/>
<accession>A0A0R3JUV7</accession>
<dbReference type="Gene3D" id="1.10.8.200">
    <property type="entry name" value="Replisome organizer (g39p helicase loader/inhibitor protein)"/>
    <property type="match status" value="1"/>
</dbReference>
<dbReference type="EMBL" id="LKHP01000003">
    <property type="protein sequence ID" value="KRQ87304.1"/>
    <property type="molecule type" value="Genomic_DNA"/>
</dbReference>
<dbReference type="Proteomes" id="UP000052015">
    <property type="component" value="Unassembled WGS sequence"/>
</dbReference>
<evidence type="ECO:0000313" key="1">
    <source>
        <dbReference type="EMBL" id="KRQ87304.1"/>
    </source>
</evidence>
<comment type="caution">
    <text evidence="1">The sequence shown here is derived from an EMBL/GenBank/DDBJ whole genome shotgun (WGS) entry which is preliminary data.</text>
</comment>
<sequence length="173" mass="20067">MTKLEVGKIFAVLSAAYDKFEVNEFKQQLWFEMLQDIPYQIVQIAIKKIILESPFPPTISDIRRQCADVTQKKCEQIDAGQAWGEITKAIRLYGYCRPEEALNSLSPLTRQVAERLSWREICLCEEQNIGVLRGQFIKIYNSLQERERKSRLLPDSIKNEIKMLENESAKLIG</sequence>
<evidence type="ECO:0000313" key="2">
    <source>
        <dbReference type="Proteomes" id="UP000052015"/>
    </source>
</evidence>
<keyword evidence="2" id="KW-1185">Reference proteome</keyword>
<name>A0A0R3JUV7_CALMK</name>
<reference evidence="1 2" key="1">
    <citation type="submission" date="2015-09" db="EMBL/GenBank/DDBJ databases">
        <title>Draft genome sequence of a Caloramator mitchellensis, a moderate thermophile from the Great Artesian Basin of Australia.</title>
        <authorList>
            <person name="Patel B.K."/>
        </authorList>
    </citation>
    <scope>NUCLEOTIDE SEQUENCE [LARGE SCALE GENOMIC DNA]</scope>
    <source>
        <strain evidence="1 2">VF08</strain>
    </source>
</reference>
<gene>
    <name evidence="1" type="ORF">ABG79_00642</name>
</gene>
<dbReference type="OrthoDB" id="1634442at2"/>
<proteinExistence type="predicted"/>
<organism evidence="1 2">
    <name type="scientific">Caloramator mitchellensis</name>
    <dbReference type="NCBI Taxonomy" id="908809"/>
    <lineage>
        <taxon>Bacteria</taxon>
        <taxon>Bacillati</taxon>
        <taxon>Bacillota</taxon>
        <taxon>Clostridia</taxon>
        <taxon>Eubacteriales</taxon>
        <taxon>Clostridiaceae</taxon>
        <taxon>Caloramator</taxon>
    </lineage>
</organism>
<dbReference type="RefSeq" id="WP_057977065.1">
    <property type="nucleotide sequence ID" value="NZ_LKHP01000003.1"/>
</dbReference>